<proteinExistence type="predicted"/>
<reference evidence="3 5" key="2">
    <citation type="journal article" date="2018" name="Plant J.">
        <title>The Physcomitrella patens chromosome-scale assembly reveals moss genome structure and evolution.</title>
        <authorList>
            <person name="Lang D."/>
            <person name="Ullrich K.K."/>
            <person name="Murat F."/>
            <person name="Fuchs J."/>
            <person name="Jenkins J."/>
            <person name="Haas F.B."/>
            <person name="Piednoel M."/>
            <person name="Gundlach H."/>
            <person name="Van Bel M."/>
            <person name="Meyberg R."/>
            <person name="Vives C."/>
            <person name="Morata J."/>
            <person name="Symeonidi A."/>
            <person name="Hiss M."/>
            <person name="Muchero W."/>
            <person name="Kamisugi Y."/>
            <person name="Saleh O."/>
            <person name="Blanc G."/>
            <person name="Decker E.L."/>
            <person name="van Gessel N."/>
            <person name="Grimwood J."/>
            <person name="Hayes R.D."/>
            <person name="Graham S.W."/>
            <person name="Gunter L.E."/>
            <person name="McDaniel S.F."/>
            <person name="Hoernstein S.N.W."/>
            <person name="Larsson A."/>
            <person name="Li F.W."/>
            <person name="Perroud P.F."/>
            <person name="Phillips J."/>
            <person name="Ranjan P."/>
            <person name="Rokshar D.S."/>
            <person name="Rothfels C.J."/>
            <person name="Schneider L."/>
            <person name="Shu S."/>
            <person name="Stevenson D.W."/>
            <person name="Thummler F."/>
            <person name="Tillich M."/>
            <person name="Villarreal Aguilar J.C."/>
            <person name="Widiez T."/>
            <person name="Wong G.K."/>
            <person name="Wymore A."/>
            <person name="Zhang Y."/>
            <person name="Zimmer A.D."/>
            <person name="Quatrano R.S."/>
            <person name="Mayer K.F.X."/>
            <person name="Goodstein D."/>
            <person name="Casacuberta J.M."/>
            <person name="Vandepoele K."/>
            <person name="Reski R."/>
            <person name="Cuming A.C."/>
            <person name="Tuskan G.A."/>
            <person name="Maumus F."/>
            <person name="Salse J."/>
            <person name="Schmutz J."/>
            <person name="Rensing S.A."/>
        </authorList>
    </citation>
    <scope>NUCLEOTIDE SEQUENCE [LARGE SCALE GENOMIC DNA]</scope>
    <source>
        <strain evidence="4 5">cv. Gransden 2004</strain>
    </source>
</reference>
<evidence type="ECO:0008006" key="6">
    <source>
        <dbReference type="Google" id="ProtNLM"/>
    </source>
</evidence>
<reference evidence="4" key="3">
    <citation type="submission" date="2020-12" db="UniProtKB">
        <authorList>
            <consortium name="EnsemblPlants"/>
        </authorList>
    </citation>
    <scope>IDENTIFICATION</scope>
</reference>
<feature type="region of interest" description="Disordered" evidence="1">
    <location>
        <begin position="178"/>
        <end position="210"/>
    </location>
</feature>
<sequence>MAAAAAILASGSAGISTLSDRKKRNRAFVQCVVSSDELNHSRSFTAHLQVRPFSVGHEHKHIAGLGARCAVRGPYKAISVGRQGFNRISKDFSQDQLRPVLAKAPQQDFQDIQREPNPEPQSLPLECDSRQRIPKLEWKEFEEAVEHKNLGKALEALEILNRFESDAATSGDNNGDLFELYGDGDGDGDGNGNGSSLRIDSSRGTGTSSSETFFLPQKEFLKILNICQTATDLQLVGDAYGYLQQNGLLRNFGKYKARVLQAAGAKRVVTAEDMLASSGLDASSLSPKKWGLTGASAFQLAAGFALFSFLVNNNIDIRPLAVIIVGLSLLDSIYLGGAAQAQVLSLWPGYKRRMLVHEAGHVLVAYLLGCPVRGVVLDAQEAFKSGISGQAGTQFWDESLARESEQNRLTEASLDRYCIVLFAGIAAEGLVYGEAEGGESDENLYKGIISGLRPPWGPGRMSNHARWSVLQAFNMLKEHRKVHEAVVQELERGSDLASIVNSIETTMEASRA</sequence>
<dbReference type="STRING" id="3218.A0A2K1IAI6"/>
<dbReference type="PANTHER" id="PTHR33471">
    <property type="entry name" value="ATP-DEPENDENT ZINC METALLOPROTEASE-RELATED"/>
    <property type="match status" value="1"/>
</dbReference>
<dbReference type="EMBL" id="ABEU02000027">
    <property type="protein sequence ID" value="PNR26291.1"/>
    <property type="molecule type" value="Genomic_DNA"/>
</dbReference>
<dbReference type="Gramene" id="Pp3c27_3430V3.2">
    <property type="protein sequence ID" value="Pp3c27_3430V3.2"/>
    <property type="gene ID" value="Pp3c27_3430"/>
</dbReference>
<dbReference type="RefSeq" id="XP_024367929.1">
    <property type="nucleotide sequence ID" value="XM_024512161.2"/>
</dbReference>
<dbReference type="GO" id="GO:0005524">
    <property type="term" value="F:ATP binding"/>
    <property type="evidence" value="ECO:0007669"/>
    <property type="project" value="InterPro"/>
</dbReference>
<dbReference type="Gene3D" id="1.20.58.760">
    <property type="entry name" value="Peptidase M41"/>
    <property type="match status" value="1"/>
</dbReference>
<feature type="transmembrane region" description="Helical" evidence="2">
    <location>
        <begin position="320"/>
        <end position="339"/>
    </location>
</feature>
<keyword evidence="2" id="KW-0812">Transmembrane</keyword>
<dbReference type="Proteomes" id="UP000006727">
    <property type="component" value="Chromosome 27"/>
</dbReference>
<evidence type="ECO:0000313" key="5">
    <source>
        <dbReference type="Proteomes" id="UP000006727"/>
    </source>
</evidence>
<evidence type="ECO:0000256" key="2">
    <source>
        <dbReference type="SAM" id="Phobius"/>
    </source>
</evidence>
<keyword evidence="5" id="KW-1185">Reference proteome</keyword>
<dbReference type="GO" id="GO:0004176">
    <property type="term" value="F:ATP-dependent peptidase activity"/>
    <property type="evidence" value="ECO:0007669"/>
    <property type="project" value="InterPro"/>
</dbReference>
<dbReference type="Gramene" id="Pp3c27_3430V3.1">
    <property type="protein sequence ID" value="Pp3c27_3430V3.1"/>
    <property type="gene ID" value="Pp3c27_3430"/>
</dbReference>
<evidence type="ECO:0000313" key="3">
    <source>
        <dbReference type="EMBL" id="PNR26291.1"/>
    </source>
</evidence>
<dbReference type="OrthoDB" id="66620at2759"/>
<protein>
    <recommendedName>
        <fullName evidence="6">Peptidase M41 domain-containing protein</fullName>
    </recommendedName>
</protein>
<accession>A0A2K1IAI6</accession>
<reference evidence="3 5" key="1">
    <citation type="journal article" date="2008" name="Science">
        <title>The Physcomitrella genome reveals evolutionary insights into the conquest of land by plants.</title>
        <authorList>
            <person name="Rensing S."/>
            <person name="Lang D."/>
            <person name="Zimmer A."/>
            <person name="Terry A."/>
            <person name="Salamov A."/>
            <person name="Shapiro H."/>
            <person name="Nishiyama T."/>
            <person name="Perroud P.-F."/>
            <person name="Lindquist E."/>
            <person name="Kamisugi Y."/>
            <person name="Tanahashi T."/>
            <person name="Sakakibara K."/>
            <person name="Fujita T."/>
            <person name="Oishi K."/>
            <person name="Shin-I T."/>
            <person name="Kuroki Y."/>
            <person name="Toyoda A."/>
            <person name="Suzuki Y."/>
            <person name="Hashimoto A."/>
            <person name="Yamaguchi K."/>
            <person name="Sugano A."/>
            <person name="Kohara Y."/>
            <person name="Fujiyama A."/>
            <person name="Anterola A."/>
            <person name="Aoki S."/>
            <person name="Ashton N."/>
            <person name="Barbazuk W.B."/>
            <person name="Barker E."/>
            <person name="Bennetzen J."/>
            <person name="Bezanilla M."/>
            <person name="Blankenship R."/>
            <person name="Cho S.H."/>
            <person name="Dutcher S."/>
            <person name="Estelle M."/>
            <person name="Fawcett J.A."/>
            <person name="Gundlach H."/>
            <person name="Hanada K."/>
            <person name="Heyl A."/>
            <person name="Hicks K.A."/>
            <person name="Hugh J."/>
            <person name="Lohr M."/>
            <person name="Mayer K."/>
            <person name="Melkozernov A."/>
            <person name="Murata T."/>
            <person name="Nelson D."/>
            <person name="Pils B."/>
            <person name="Prigge M."/>
            <person name="Reiss B."/>
            <person name="Renner T."/>
            <person name="Rombauts S."/>
            <person name="Rushton P."/>
            <person name="Sanderfoot A."/>
            <person name="Schween G."/>
            <person name="Shiu S.-H."/>
            <person name="Stueber K."/>
            <person name="Theodoulou F.L."/>
            <person name="Tu H."/>
            <person name="Van de Peer Y."/>
            <person name="Verrier P.J."/>
            <person name="Waters E."/>
            <person name="Wood A."/>
            <person name="Yang L."/>
            <person name="Cove D."/>
            <person name="Cuming A."/>
            <person name="Hasebe M."/>
            <person name="Lucas S."/>
            <person name="Mishler D.B."/>
            <person name="Reski R."/>
            <person name="Grigoriev I."/>
            <person name="Quatrano R.S."/>
            <person name="Boore J.L."/>
        </authorList>
    </citation>
    <scope>NUCLEOTIDE SEQUENCE [LARGE SCALE GENOMIC DNA]</scope>
    <source>
        <strain evidence="4 5">cv. Gransden 2004</strain>
    </source>
</reference>
<dbReference type="GO" id="GO:0009507">
    <property type="term" value="C:chloroplast"/>
    <property type="evidence" value="ECO:0007669"/>
    <property type="project" value="EnsemblPlants"/>
</dbReference>
<organism evidence="3">
    <name type="scientific">Physcomitrium patens</name>
    <name type="common">Spreading-leaved earth moss</name>
    <name type="synonym">Physcomitrella patens</name>
    <dbReference type="NCBI Taxonomy" id="3218"/>
    <lineage>
        <taxon>Eukaryota</taxon>
        <taxon>Viridiplantae</taxon>
        <taxon>Streptophyta</taxon>
        <taxon>Embryophyta</taxon>
        <taxon>Bryophyta</taxon>
        <taxon>Bryophytina</taxon>
        <taxon>Bryopsida</taxon>
        <taxon>Funariidae</taxon>
        <taxon>Funariales</taxon>
        <taxon>Funariaceae</taxon>
        <taxon>Physcomitrium</taxon>
    </lineage>
</organism>
<feature type="region of interest" description="Disordered" evidence="1">
    <location>
        <begin position="105"/>
        <end position="127"/>
    </location>
</feature>
<dbReference type="SUPFAM" id="SSF140990">
    <property type="entry name" value="FtsH protease domain-like"/>
    <property type="match status" value="1"/>
</dbReference>
<dbReference type="GO" id="GO:0006508">
    <property type="term" value="P:proteolysis"/>
    <property type="evidence" value="ECO:0007669"/>
    <property type="project" value="InterPro"/>
</dbReference>
<dbReference type="EnsemblPlants" id="Pp3c27_3430V3.1">
    <property type="protein sequence ID" value="Pp3c27_3430V3.1"/>
    <property type="gene ID" value="Pp3c27_3430"/>
</dbReference>
<dbReference type="PaxDb" id="3218-PP1S54_278V6.1"/>
<evidence type="ECO:0000256" key="1">
    <source>
        <dbReference type="SAM" id="MobiDB-lite"/>
    </source>
</evidence>
<dbReference type="GO" id="GO:0048366">
    <property type="term" value="P:leaf development"/>
    <property type="evidence" value="ECO:0007669"/>
    <property type="project" value="EnsemblPlants"/>
</dbReference>
<dbReference type="KEGG" id="ppp:112278536"/>
<dbReference type="OMA" id="WERDWEV"/>
<dbReference type="GO" id="GO:0004222">
    <property type="term" value="F:metalloendopeptidase activity"/>
    <property type="evidence" value="ECO:0007669"/>
    <property type="project" value="InterPro"/>
</dbReference>
<dbReference type="InterPro" id="IPR037219">
    <property type="entry name" value="Peptidase_M41-like"/>
</dbReference>
<keyword evidence="2" id="KW-1133">Transmembrane helix</keyword>
<name>A0A2K1IAI6_PHYPA</name>
<dbReference type="GeneID" id="112278536"/>
<evidence type="ECO:0000313" key="4">
    <source>
        <dbReference type="EnsemblPlants" id="Pp3c27_3430V3.1"/>
    </source>
</evidence>
<keyword evidence="2" id="KW-0472">Membrane</keyword>
<feature type="transmembrane region" description="Helical" evidence="2">
    <location>
        <begin position="290"/>
        <end position="311"/>
    </location>
</feature>
<dbReference type="AlphaFoldDB" id="A0A2K1IAI6"/>
<dbReference type="PANTHER" id="PTHR33471:SF7">
    <property type="entry name" value="ATP-DEPENDENT ZINC METALLOPROTEASE-RELATED"/>
    <property type="match status" value="1"/>
</dbReference>
<dbReference type="FunCoup" id="A0A2K1IAI6">
    <property type="interactions" value="1159"/>
</dbReference>
<gene>
    <name evidence="4" type="primary">LOC112278536</name>
    <name evidence="3" type="ORF">PHYPA_030865</name>
</gene>
<dbReference type="EnsemblPlants" id="Pp3c27_3430V3.2">
    <property type="protein sequence ID" value="Pp3c27_3430V3.2"/>
    <property type="gene ID" value="Pp3c27_3430"/>
</dbReference>
<dbReference type="GO" id="GO:0042651">
    <property type="term" value="C:thylakoid membrane"/>
    <property type="evidence" value="ECO:0007669"/>
    <property type="project" value="EnsemblPlants"/>
</dbReference>